<proteinExistence type="predicted"/>
<accession>W7TP99</accession>
<feature type="region of interest" description="Disordered" evidence="1">
    <location>
        <begin position="228"/>
        <end position="258"/>
    </location>
</feature>
<reference evidence="2 3" key="1">
    <citation type="journal article" date="2014" name="Mol. Plant">
        <title>Chromosome Scale Genome Assembly and Transcriptome Profiling of Nannochloropsis gaditana in Nitrogen Depletion.</title>
        <authorList>
            <person name="Corteggiani Carpinelli E."/>
            <person name="Telatin A."/>
            <person name="Vitulo N."/>
            <person name="Forcato C."/>
            <person name="D'Angelo M."/>
            <person name="Schiavon R."/>
            <person name="Vezzi A."/>
            <person name="Giacometti G.M."/>
            <person name="Morosinotto T."/>
            <person name="Valle G."/>
        </authorList>
    </citation>
    <scope>NUCLEOTIDE SEQUENCE [LARGE SCALE GENOMIC DNA]</scope>
    <source>
        <strain evidence="2 3">B-31</strain>
    </source>
</reference>
<comment type="caution">
    <text evidence="2">The sequence shown here is derived from an EMBL/GenBank/DDBJ whole genome shotgun (WGS) entry which is preliminary data.</text>
</comment>
<evidence type="ECO:0000313" key="3">
    <source>
        <dbReference type="Proteomes" id="UP000019335"/>
    </source>
</evidence>
<name>W7TP99_9STRA</name>
<evidence type="ECO:0000256" key="1">
    <source>
        <dbReference type="SAM" id="MobiDB-lite"/>
    </source>
</evidence>
<keyword evidence="3" id="KW-1185">Reference proteome</keyword>
<protein>
    <submittedName>
        <fullName evidence="2">Uncharacterized protein</fullName>
    </submittedName>
</protein>
<sequence length="275" mass="30002">MMEKVPAEQQRAGHATVAEVLAGVVAEVMREEDGEGGREGGREGWVEWVVPVVQRVLSKASFDFSQEYVDFLRYLPQRRPLRLLAPVVELLLSEVAASALPSFPPSPGASPEGEGRTSDSYTRFAKYLRLLQPLLIESLGYPDLRSEGEELGGRLRPFLLRSLPHPYKVCREQVAACLFLLYGYGGMALEGKGGGRDLLEAMRGMVGEEGKEEGEELAIVTAEVLSLEGGGGKESGKEGGKEGGRVEEGKGRQKERSHARETFLLWILASTGKKT</sequence>
<organism evidence="2 3">
    <name type="scientific">Nannochloropsis gaditana</name>
    <dbReference type="NCBI Taxonomy" id="72520"/>
    <lineage>
        <taxon>Eukaryota</taxon>
        <taxon>Sar</taxon>
        <taxon>Stramenopiles</taxon>
        <taxon>Ochrophyta</taxon>
        <taxon>Eustigmatophyceae</taxon>
        <taxon>Eustigmatales</taxon>
        <taxon>Monodopsidaceae</taxon>
        <taxon>Nannochloropsis</taxon>
    </lineage>
</organism>
<dbReference type="EMBL" id="AZIL01002177">
    <property type="protein sequence ID" value="EWM22524.1"/>
    <property type="molecule type" value="Genomic_DNA"/>
</dbReference>
<feature type="compositionally biased region" description="Basic and acidic residues" evidence="1">
    <location>
        <begin position="234"/>
        <end position="258"/>
    </location>
</feature>
<dbReference type="AlphaFoldDB" id="W7TP99"/>
<evidence type="ECO:0000313" key="2">
    <source>
        <dbReference type="EMBL" id="EWM22524.1"/>
    </source>
</evidence>
<dbReference type="Proteomes" id="UP000019335">
    <property type="component" value="Unassembled WGS sequence"/>
</dbReference>
<gene>
    <name evidence="2" type="ORF">Naga_102136g1</name>
</gene>